<dbReference type="InterPro" id="IPR004524">
    <property type="entry name" value="Asp-tRNA-ligase_1"/>
</dbReference>
<gene>
    <name evidence="9" type="primary">LOC115879605</name>
</gene>
<evidence type="ECO:0000256" key="2">
    <source>
        <dbReference type="ARBA" id="ARBA00022598"/>
    </source>
</evidence>
<accession>A0A6J2XNY0</accession>
<evidence type="ECO:0000259" key="7">
    <source>
        <dbReference type="PROSITE" id="PS50862"/>
    </source>
</evidence>
<dbReference type="InterPro" id="IPR004365">
    <property type="entry name" value="NA-bd_OB_tRNA"/>
</dbReference>
<dbReference type="GO" id="GO:0006422">
    <property type="term" value="P:aspartyl-tRNA aminoacylation"/>
    <property type="evidence" value="ECO:0007669"/>
    <property type="project" value="TreeGrafter"/>
</dbReference>
<dbReference type="SUPFAM" id="SSF55681">
    <property type="entry name" value="Class II aaRS and biotin synthetases"/>
    <property type="match status" value="1"/>
</dbReference>
<dbReference type="GO" id="GO:0003676">
    <property type="term" value="F:nucleic acid binding"/>
    <property type="evidence" value="ECO:0007669"/>
    <property type="project" value="InterPro"/>
</dbReference>
<protein>
    <submittedName>
        <fullName evidence="9">Aspartate--tRNA ligase, mitochondrial</fullName>
    </submittedName>
</protein>
<dbReference type="Gene3D" id="3.30.1360.30">
    <property type="entry name" value="GAD-like domain"/>
    <property type="match status" value="1"/>
</dbReference>
<dbReference type="RefSeq" id="XP_030752359.1">
    <property type="nucleotide sequence ID" value="XM_030896499.1"/>
</dbReference>
<proteinExistence type="inferred from homology"/>
<dbReference type="SUPFAM" id="SSF50249">
    <property type="entry name" value="Nucleic acid-binding proteins"/>
    <property type="match status" value="1"/>
</dbReference>
<keyword evidence="5" id="KW-0648">Protein biosynthesis</keyword>
<dbReference type="InterPro" id="IPR047089">
    <property type="entry name" value="Asp-tRNA-ligase_1_N"/>
</dbReference>
<keyword evidence="2 9" id="KW-0436">Ligase</keyword>
<organism evidence="8 9">
    <name type="scientific">Sitophilus oryzae</name>
    <name type="common">Rice weevil</name>
    <name type="synonym">Curculio oryzae</name>
    <dbReference type="NCBI Taxonomy" id="7048"/>
    <lineage>
        <taxon>Eukaryota</taxon>
        <taxon>Metazoa</taxon>
        <taxon>Ecdysozoa</taxon>
        <taxon>Arthropoda</taxon>
        <taxon>Hexapoda</taxon>
        <taxon>Insecta</taxon>
        <taxon>Pterygota</taxon>
        <taxon>Neoptera</taxon>
        <taxon>Endopterygota</taxon>
        <taxon>Coleoptera</taxon>
        <taxon>Polyphaga</taxon>
        <taxon>Cucujiformia</taxon>
        <taxon>Curculionidae</taxon>
        <taxon>Dryophthorinae</taxon>
        <taxon>Sitophilus</taxon>
    </lineage>
</organism>
<keyword evidence="6" id="KW-0030">Aminoacyl-tRNA synthetase</keyword>
<dbReference type="GO" id="GO:0005524">
    <property type="term" value="F:ATP binding"/>
    <property type="evidence" value="ECO:0007669"/>
    <property type="project" value="UniProtKB-KW"/>
</dbReference>
<evidence type="ECO:0000256" key="5">
    <source>
        <dbReference type="ARBA" id="ARBA00022917"/>
    </source>
</evidence>
<dbReference type="NCBIfam" id="TIGR00459">
    <property type="entry name" value="aspS_bact"/>
    <property type="match status" value="1"/>
</dbReference>
<evidence type="ECO:0000256" key="1">
    <source>
        <dbReference type="ARBA" id="ARBA00006303"/>
    </source>
</evidence>
<dbReference type="InterPro" id="IPR006195">
    <property type="entry name" value="aa-tRNA-synth_II"/>
</dbReference>
<evidence type="ECO:0000256" key="3">
    <source>
        <dbReference type="ARBA" id="ARBA00022741"/>
    </source>
</evidence>
<dbReference type="CDD" id="cd04317">
    <property type="entry name" value="EcAspRS_like_N"/>
    <property type="match status" value="1"/>
</dbReference>
<keyword evidence="8" id="KW-1185">Reference proteome</keyword>
<dbReference type="KEGG" id="soy:115879605"/>
<reference evidence="9" key="1">
    <citation type="submission" date="2025-08" db="UniProtKB">
        <authorList>
            <consortium name="RefSeq"/>
        </authorList>
    </citation>
    <scope>IDENTIFICATION</scope>
    <source>
        <tissue evidence="9">Gonads</tissue>
    </source>
</reference>
<dbReference type="Gene3D" id="2.40.50.140">
    <property type="entry name" value="Nucleic acid-binding proteins"/>
    <property type="match status" value="1"/>
</dbReference>
<dbReference type="Gene3D" id="3.30.930.10">
    <property type="entry name" value="Bira Bifunctional Protein, Domain 2"/>
    <property type="match status" value="1"/>
</dbReference>
<evidence type="ECO:0000313" key="8">
    <source>
        <dbReference type="Proteomes" id="UP000504635"/>
    </source>
</evidence>
<dbReference type="AlphaFoldDB" id="A0A6J2XNY0"/>
<dbReference type="InterPro" id="IPR004364">
    <property type="entry name" value="Aa-tRNA-synt_II"/>
</dbReference>
<sequence>MFIKKFFSNKRFFSRSIFLFKHRNIMVPNFFRRNNKTSPFEFPKIQKYDFSMNNEYPITDENNIKDVYSVIPSINNYTNRTHTCGELRRHHVGKNVILYGWLEYKRLNKFIILRDSYGETQLIFSNEESNNDTLFEKVPYESILQVKGKVVPRPLSMINKNQKTGEIEVEVESYVLVNRANNNLPFYIREFQKAKESLRMQYRYLDIRFPEMQRNLRVRSKLLMRMREFLIHNHFVDVETPVLFKATPGGAQEFIVPTRFLGKFYSLTQSPQQFKQMLMAGALDRYFQIAKCYRDEGSRPDRQPEFTQLDIELSFTDVNGVIKLIEELLTYSLSGFCNNIPTEFPKIDYEEALENYGSDKPDITVDYKLQNCTDILKDNSKLNNTHDFGAYILIFNQNSSSKPYILPKQLVENNKRIASQFSEAKLIQSKIIRKEWPEKMSKLFTNYEAIRIIDKYNIDDNCIAFVTYGLKNEARTLLGKIRLEYINFLENELEIRNLRKKGFYFLWVLNFPLFELNKESGQLESVHHPFTAPHPEDIQFLKHNPLKVRGLAYDLILNGNEIGGGSIRIHDPMVQEEILDMLHIKRESLQHILEMLGSGCPPHGGIALGLDRFLSILLNTPSIRDVIAFPKTVEGRDPVSFAPSEVSDEILNMYHIRTNTKKL</sequence>
<dbReference type="PANTHER" id="PTHR22594">
    <property type="entry name" value="ASPARTYL/LYSYL-TRNA SYNTHETASE"/>
    <property type="match status" value="1"/>
</dbReference>
<evidence type="ECO:0000313" key="9">
    <source>
        <dbReference type="RefSeq" id="XP_030752359.1"/>
    </source>
</evidence>
<dbReference type="FunCoup" id="A0A6J2XNY0">
    <property type="interactions" value="1819"/>
</dbReference>
<dbReference type="GeneID" id="115879605"/>
<dbReference type="NCBIfam" id="NF001750">
    <property type="entry name" value="PRK00476.1"/>
    <property type="match status" value="1"/>
</dbReference>
<keyword evidence="4" id="KW-0067">ATP-binding</keyword>
<dbReference type="InterPro" id="IPR045864">
    <property type="entry name" value="aa-tRNA-synth_II/BPL/LPL"/>
</dbReference>
<dbReference type="Pfam" id="PF01336">
    <property type="entry name" value="tRNA_anti-codon"/>
    <property type="match status" value="1"/>
</dbReference>
<dbReference type="PRINTS" id="PR01042">
    <property type="entry name" value="TRNASYNTHASP"/>
</dbReference>
<name>A0A6J2XNY0_SITOR</name>
<dbReference type="Proteomes" id="UP000504635">
    <property type="component" value="Unplaced"/>
</dbReference>
<dbReference type="HAMAP" id="MF_00044">
    <property type="entry name" value="Asp_tRNA_synth_type1"/>
    <property type="match status" value="1"/>
</dbReference>
<feature type="domain" description="Aminoacyl-transfer RNA synthetases class-II family profile" evidence="7">
    <location>
        <begin position="216"/>
        <end position="643"/>
    </location>
</feature>
<dbReference type="OrthoDB" id="439710at2759"/>
<dbReference type="InterPro" id="IPR002312">
    <property type="entry name" value="Asp/Asn-tRNA-synth_IIb"/>
</dbReference>
<dbReference type="PROSITE" id="PS50862">
    <property type="entry name" value="AA_TRNA_LIGASE_II"/>
    <property type="match status" value="1"/>
</dbReference>
<dbReference type="GO" id="GO:0004815">
    <property type="term" value="F:aspartate-tRNA ligase activity"/>
    <property type="evidence" value="ECO:0007669"/>
    <property type="project" value="TreeGrafter"/>
</dbReference>
<dbReference type="InterPro" id="IPR012340">
    <property type="entry name" value="NA-bd_OB-fold"/>
</dbReference>
<keyword evidence="3" id="KW-0547">Nucleotide-binding</keyword>
<dbReference type="GO" id="GO:0005739">
    <property type="term" value="C:mitochondrion"/>
    <property type="evidence" value="ECO:0007669"/>
    <property type="project" value="TreeGrafter"/>
</dbReference>
<dbReference type="CTD" id="326155"/>
<evidence type="ECO:0000256" key="4">
    <source>
        <dbReference type="ARBA" id="ARBA00022840"/>
    </source>
</evidence>
<dbReference type="InterPro" id="IPR004115">
    <property type="entry name" value="GAD-like_sf"/>
</dbReference>
<dbReference type="Pfam" id="PF00152">
    <property type="entry name" value="tRNA-synt_2"/>
    <property type="match status" value="1"/>
</dbReference>
<dbReference type="PANTHER" id="PTHR22594:SF5">
    <property type="entry name" value="ASPARTATE--TRNA LIGASE, MITOCHONDRIAL"/>
    <property type="match status" value="1"/>
</dbReference>
<dbReference type="InParanoid" id="A0A6J2XNY0"/>
<evidence type="ECO:0000256" key="6">
    <source>
        <dbReference type="ARBA" id="ARBA00023146"/>
    </source>
</evidence>
<comment type="similarity">
    <text evidence="1">Belongs to the class-II aminoacyl-tRNA synthetase family. Type 1 subfamily.</text>
</comment>